<keyword evidence="9 11" id="KW-0100">Branched-chain amino acid biosynthesis</keyword>
<dbReference type="SUPFAM" id="SSF48179">
    <property type="entry name" value="6-phosphogluconate dehydrogenase C-terminal domain-like"/>
    <property type="match status" value="1"/>
</dbReference>
<comment type="similarity">
    <text evidence="3 11 12">Belongs to the ketol-acid reductoisomerase family.</text>
</comment>
<evidence type="ECO:0000256" key="5">
    <source>
        <dbReference type="ARBA" id="ARBA00022723"/>
    </source>
</evidence>
<dbReference type="HAMAP" id="MF_00435">
    <property type="entry name" value="IlvC"/>
    <property type="match status" value="1"/>
</dbReference>
<evidence type="ECO:0000256" key="4">
    <source>
        <dbReference type="ARBA" id="ARBA00022605"/>
    </source>
</evidence>
<gene>
    <name evidence="11 15" type="primary">ilvC</name>
    <name evidence="15" type="ORF">GCM10011366_26030</name>
</gene>
<dbReference type="Pfam" id="PF07991">
    <property type="entry name" value="KARI_N"/>
    <property type="match status" value="1"/>
</dbReference>
<dbReference type="Proteomes" id="UP000605670">
    <property type="component" value="Unassembled WGS sequence"/>
</dbReference>
<dbReference type="InterPro" id="IPR008927">
    <property type="entry name" value="6-PGluconate_DH-like_C_sf"/>
</dbReference>
<feature type="binding site" evidence="11">
    <location>
        <position position="53"/>
    </location>
    <ligand>
        <name>NADP(+)</name>
        <dbReference type="ChEBI" id="CHEBI:58349"/>
    </ligand>
</feature>
<dbReference type="EC" id="1.1.1.86" evidence="11"/>
<comment type="caution">
    <text evidence="15">The sequence shown here is derived from an EMBL/GenBank/DDBJ whole genome shotgun (WGS) entry which is preliminary data.</text>
</comment>
<proteinExistence type="inferred from homology"/>
<dbReference type="GO" id="GO:0009097">
    <property type="term" value="P:isoleucine biosynthetic process"/>
    <property type="evidence" value="ECO:0007669"/>
    <property type="project" value="UniProtKB-UniRule"/>
</dbReference>
<comment type="caution">
    <text evidence="11">Lacks conserved residue(s) required for the propagation of feature annotation.</text>
</comment>
<feature type="binding site" evidence="11 12">
    <location>
        <position position="227"/>
    </location>
    <ligand>
        <name>Mg(2+)</name>
        <dbReference type="ChEBI" id="CHEBI:18420"/>
        <label>2</label>
    </ligand>
</feature>
<dbReference type="GO" id="GO:0005829">
    <property type="term" value="C:cytosol"/>
    <property type="evidence" value="ECO:0007669"/>
    <property type="project" value="TreeGrafter"/>
</dbReference>
<evidence type="ECO:0000256" key="1">
    <source>
        <dbReference type="ARBA" id="ARBA00004864"/>
    </source>
</evidence>
<dbReference type="NCBIfam" id="NF004017">
    <property type="entry name" value="PRK05479.1"/>
    <property type="match status" value="1"/>
</dbReference>
<feature type="binding site" evidence="11 12">
    <location>
        <position position="191"/>
    </location>
    <ligand>
        <name>Mg(2+)</name>
        <dbReference type="ChEBI" id="CHEBI:18420"/>
        <label>1</label>
    </ligand>
</feature>
<accession>A0A917BUB6</accession>
<reference evidence="15" key="1">
    <citation type="journal article" date="2014" name="Int. J. Syst. Evol. Microbiol.">
        <title>Complete genome sequence of Corynebacterium casei LMG S-19264T (=DSM 44701T), isolated from a smear-ripened cheese.</title>
        <authorList>
            <consortium name="US DOE Joint Genome Institute (JGI-PGF)"/>
            <person name="Walter F."/>
            <person name="Albersmeier A."/>
            <person name="Kalinowski J."/>
            <person name="Ruckert C."/>
        </authorList>
    </citation>
    <scope>NUCLEOTIDE SEQUENCE</scope>
    <source>
        <strain evidence="15">CGMCC 1.12160</strain>
    </source>
</reference>
<feature type="binding site" evidence="11">
    <location>
        <position position="51"/>
    </location>
    <ligand>
        <name>NADP(+)</name>
        <dbReference type="ChEBI" id="CHEBI:58349"/>
    </ligand>
</feature>
<feature type="binding site" evidence="11 12">
    <location>
        <position position="191"/>
    </location>
    <ligand>
        <name>Mg(2+)</name>
        <dbReference type="ChEBI" id="CHEBI:18420"/>
        <label>2</label>
    </ligand>
</feature>
<evidence type="ECO:0000256" key="10">
    <source>
        <dbReference type="ARBA" id="ARBA00049021"/>
    </source>
</evidence>
<feature type="domain" description="KARI C-terminal knotted" evidence="14">
    <location>
        <begin position="183"/>
        <end position="328"/>
    </location>
</feature>
<keyword evidence="7 11" id="KW-0521">NADP</keyword>
<dbReference type="SUPFAM" id="SSF51735">
    <property type="entry name" value="NAD(P)-binding Rossmann-fold domains"/>
    <property type="match status" value="1"/>
</dbReference>
<dbReference type="InterPro" id="IPR013116">
    <property type="entry name" value="KARI_N"/>
</dbReference>
<feature type="active site" evidence="11">
    <location>
        <position position="108"/>
    </location>
</feature>
<organism evidence="15 16">
    <name type="scientific">Ornithinimicrobium tianjinense</name>
    <dbReference type="NCBI Taxonomy" id="1195761"/>
    <lineage>
        <taxon>Bacteria</taxon>
        <taxon>Bacillati</taxon>
        <taxon>Actinomycetota</taxon>
        <taxon>Actinomycetes</taxon>
        <taxon>Micrococcales</taxon>
        <taxon>Ornithinimicrobiaceae</taxon>
        <taxon>Ornithinimicrobium</taxon>
    </lineage>
</organism>
<evidence type="ECO:0000313" key="15">
    <source>
        <dbReference type="EMBL" id="GGF57000.1"/>
    </source>
</evidence>
<dbReference type="PIRSF" id="PIRSF000116">
    <property type="entry name" value="IlvC_gammaproteo"/>
    <property type="match status" value="1"/>
</dbReference>
<dbReference type="GO" id="GO:0004455">
    <property type="term" value="F:ketol-acid reductoisomerase activity"/>
    <property type="evidence" value="ECO:0007669"/>
    <property type="project" value="UniProtKB-UniRule"/>
</dbReference>
<reference evidence="15" key="2">
    <citation type="submission" date="2020-09" db="EMBL/GenBank/DDBJ databases">
        <authorList>
            <person name="Sun Q."/>
            <person name="Zhou Y."/>
        </authorList>
    </citation>
    <scope>NUCLEOTIDE SEQUENCE</scope>
    <source>
        <strain evidence="15">CGMCC 1.12160</strain>
    </source>
</reference>
<comment type="cofactor">
    <cofactor evidence="11">
        <name>Mg(2+)</name>
        <dbReference type="ChEBI" id="CHEBI:18420"/>
    </cofactor>
    <text evidence="11">Binds 2 magnesium ions per subunit.</text>
</comment>
<comment type="catalytic activity">
    <reaction evidence="10 11">
        <text>(2R)-2,3-dihydroxy-3-methylbutanoate + NADP(+) = (2S)-2-acetolactate + NADPH + H(+)</text>
        <dbReference type="Rhea" id="RHEA:22068"/>
        <dbReference type="ChEBI" id="CHEBI:15378"/>
        <dbReference type="ChEBI" id="CHEBI:49072"/>
        <dbReference type="ChEBI" id="CHEBI:57783"/>
        <dbReference type="ChEBI" id="CHEBI:58349"/>
        <dbReference type="ChEBI" id="CHEBI:58476"/>
        <dbReference type="EC" id="1.1.1.86"/>
    </reaction>
</comment>
<evidence type="ECO:0000256" key="7">
    <source>
        <dbReference type="ARBA" id="ARBA00022857"/>
    </source>
</evidence>
<dbReference type="NCBIfam" id="NF009940">
    <property type="entry name" value="PRK13403.1"/>
    <property type="match status" value="1"/>
</dbReference>
<protein>
    <recommendedName>
        <fullName evidence="11">Ketol-acid reductoisomerase (NADP(+))</fullName>
        <shortName evidence="11">KARI</shortName>
        <ecNumber evidence="11">1.1.1.86</ecNumber>
    </recommendedName>
    <alternativeName>
        <fullName evidence="11">Acetohydroxy-acid isomeroreductase</fullName>
        <shortName evidence="11">AHIR</shortName>
    </alternativeName>
    <alternativeName>
        <fullName evidence="11">Alpha-keto-beta-hydroxylacyl reductoisomerase</fullName>
    </alternativeName>
</protein>
<evidence type="ECO:0000256" key="11">
    <source>
        <dbReference type="HAMAP-Rule" id="MF_00435"/>
    </source>
</evidence>
<evidence type="ECO:0000256" key="2">
    <source>
        <dbReference type="ARBA" id="ARBA00004885"/>
    </source>
</evidence>
<dbReference type="GO" id="GO:0000287">
    <property type="term" value="F:magnesium ion binding"/>
    <property type="evidence" value="ECO:0007669"/>
    <property type="project" value="UniProtKB-UniRule"/>
</dbReference>
<evidence type="ECO:0000259" key="14">
    <source>
        <dbReference type="PROSITE" id="PS51851"/>
    </source>
</evidence>
<dbReference type="PROSITE" id="PS51850">
    <property type="entry name" value="KARI_N"/>
    <property type="match status" value="1"/>
</dbReference>
<dbReference type="PANTHER" id="PTHR21371">
    <property type="entry name" value="KETOL-ACID REDUCTOISOMERASE, MITOCHONDRIAL"/>
    <property type="match status" value="1"/>
</dbReference>
<dbReference type="Pfam" id="PF01450">
    <property type="entry name" value="KARI_C"/>
    <property type="match status" value="1"/>
</dbReference>
<dbReference type="EMBL" id="BMEM01000004">
    <property type="protein sequence ID" value="GGF57000.1"/>
    <property type="molecule type" value="Genomic_DNA"/>
</dbReference>
<dbReference type="FunFam" id="3.40.50.720:FF:000023">
    <property type="entry name" value="Ketol-acid reductoisomerase (NADP(+))"/>
    <property type="match status" value="1"/>
</dbReference>
<sequence>MATMYYDDDADLSLIQQRKVAVLGYGSQGHAHALSLRDSGVDVRVGLAEGSASRAKAQAEGLRVMTPAEACAEADVIMVLVPDHVQRHVYAEAIEPNLTAGKALFFSHGFNIRFGYIKPPADVDVAMVAPKGPGHLVRREYVDGRGVPVLVAVEQDATGNAKALALSYASAIGGLRAGGIETTFTEETETDLFGEQAVLCGGMSQLVQYGFETLTEAGYQPEVAYFECLHELKLIVDLMYEGGIAKQRWSVSDTAEYGDYVSGPRVIDERVKENMKAVLEDVRNGTFADRFITDQDAGAPEFRGLREKGAAHPIEATGKELRGMMSWVKSHNAQDTDYVEGSAARG</sequence>
<dbReference type="GO" id="GO:0009099">
    <property type="term" value="P:L-valine biosynthetic process"/>
    <property type="evidence" value="ECO:0007669"/>
    <property type="project" value="UniProtKB-UniRule"/>
</dbReference>
<evidence type="ECO:0000259" key="13">
    <source>
        <dbReference type="PROSITE" id="PS51850"/>
    </source>
</evidence>
<dbReference type="Gene3D" id="3.40.50.720">
    <property type="entry name" value="NAD(P)-binding Rossmann-like Domain"/>
    <property type="match status" value="1"/>
</dbReference>
<dbReference type="PANTHER" id="PTHR21371:SF1">
    <property type="entry name" value="KETOL-ACID REDUCTOISOMERASE, MITOCHONDRIAL"/>
    <property type="match status" value="1"/>
</dbReference>
<comment type="pathway">
    <text evidence="1 11">Amino-acid biosynthesis; L-valine biosynthesis; L-valine from pyruvate: step 2/4.</text>
</comment>
<dbReference type="GO" id="GO:0050661">
    <property type="term" value="F:NADP binding"/>
    <property type="evidence" value="ECO:0007669"/>
    <property type="project" value="InterPro"/>
</dbReference>
<keyword evidence="4 11" id="KW-0028">Amino-acid biosynthesis</keyword>
<dbReference type="InterPro" id="IPR014359">
    <property type="entry name" value="KARI_prok"/>
</dbReference>
<feature type="domain" description="KARI N-terminal Rossmann" evidence="13">
    <location>
        <begin position="1"/>
        <end position="182"/>
    </location>
</feature>
<dbReference type="InterPro" id="IPR000506">
    <property type="entry name" value="KARI_C"/>
</dbReference>
<dbReference type="Gene3D" id="6.10.240.10">
    <property type="match status" value="1"/>
</dbReference>
<feature type="binding site" evidence="11 12">
    <location>
        <position position="231"/>
    </location>
    <ligand>
        <name>Mg(2+)</name>
        <dbReference type="ChEBI" id="CHEBI:18420"/>
        <label>2</label>
    </ligand>
</feature>
<evidence type="ECO:0000256" key="3">
    <source>
        <dbReference type="ARBA" id="ARBA00010318"/>
    </source>
</evidence>
<feature type="binding site" evidence="11 12">
    <location>
        <position position="195"/>
    </location>
    <ligand>
        <name>Mg(2+)</name>
        <dbReference type="ChEBI" id="CHEBI:18420"/>
        <label>1</label>
    </ligand>
</feature>
<keyword evidence="8 11" id="KW-0560">Oxidoreductase</keyword>
<comment type="pathway">
    <text evidence="2 11">Amino-acid biosynthesis; L-isoleucine biosynthesis; L-isoleucine from 2-oxobutanoate: step 2/4.</text>
</comment>
<dbReference type="InterPro" id="IPR013023">
    <property type="entry name" value="KARI"/>
</dbReference>
<evidence type="ECO:0000256" key="12">
    <source>
        <dbReference type="PROSITE-ProRule" id="PRU01198"/>
    </source>
</evidence>
<dbReference type="AlphaFoldDB" id="A0A917BUB6"/>
<comment type="function">
    <text evidence="11">Involved in the biosynthesis of branched-chain amino acids (BCAA). Catalyzes an alkyl-migration followed by a ketol-acid reduction of (S)-2-acetolactate (S2AL) to yield (R)-2,3-dihydroxy-isovalerate. In the isomerase reaction, S2AL is rearranged via a Mg-dependent methyl migration to produce 3-hydroxy-3-methyl-2-ketobutyrate (HMKB). In the reductase reaction, this 2-ketoacid undergoes a metal-dependent reduction by NADPH to yield (R)-2,3-dihydroxy-isovalerate.</text>
</comment>
<feature type="binding site" evidence="11 12">
    <location>
        <position position="252"/>
    </location>
    <ligand>
        <name>substrate</name>
    </ligand>
</feature>
<keyword evidence="6 11" id="KW-0460">Magnesium</keyword>
<dbReference type="RefSeq" id="WP_188431444.1">
    <property type="nucleotide sequence ID" value="NZ_BAABKH010000014.1"/>
</dbReference>
<dbReference type="NCBIfam" id="TIGR00465">
    <property type="entry name" value="ilvC"/>
    <property type="match status" value="1"/>
</dbReference>
<evidence type="ECO:0000256" key="8">
    <source>
        <dbReference type="ARBA" id="ARBA00023002"/>
    </source>
</evidence>
<evidence type="ECO:0000313" key="16">
    <source>
        <dbReference type="Proteomes" id="UP000605670"/>
    </source>
</evidence>
<keyword evidence="16" id="KW-1185">Reference proteome</keyword>
<keyword evidence="5 11" id="KW-0479">Metal-binding</keyword>
<evidence type="ECO:0000256" key="9">
    <source>
        <dbReference type="ARBA" id="ARBA00023304"/>
    </source>
</evidence>
<dbReference type="PROSITE" id="PS51851">
    <property type="entry name" value="KARI_C"/>
    <property type="match status" value="1"/>
</dbReference>
<evidence type="ECO:0000256" key="6">
    <source>
        <dbReference type="ARBA" id="ARBA00022842"/>
    </source>
</evidence>
<name>A0A917BUB6_9MICO</name>
<feature type="binding site" evidence="11">
    <location>
        <begin position="25"/>
        <end position="28"/>
    </location>
    <ligand>
        <name>NADP(+)</name>
        <dbReference type="ChEBI" id="CHEBI:58349"/>
    </ligand>
</feature>
<comment type="catalytic activity">
    <reaction evidence="11">
        <text>(2R,3R)-2,3-dihydroxy-3-methylpentanoate + NADP(+) = (S)-2-ethyl-2-hydroxy-3-oxobutanoate + NADPH + H(+)</text>
        <dbReference type="Rhea" id="RHEA:13493"/>
        <dbReference type="ChEBI" id="CHEBI:15378"/>
        <dbReference type="ChEBI" id="CHEBI:49256"/>
        <dbReference type="ChEBI" id="CHEBI:49258"/>
        <dbReference type="ChEBI" id="CHEBI:57783"/>
        <dbReference type="ChEBI" id="CHEBI:58349"/>
        <dbReference type="EC" id="1.1.1.86"/>
    </reaction>
</comment>
<dbReference type="InterPro" id="IPR036291">
    <property type="entry name" value="NAD(P)-bd_dom_sf"/>
</dbReference>
<feature type="binding site" evidence="11">
    <location>
        <position position="134"/>
    </location>
    <ligand>
        <name>NADP(+)</name>
        <dbReference type="ChEBI" id="CHEBI:58349"/>
    </ligand>
</feature>